<evidence type="ECO:0000256" key="6">
    <source>
        <dbReference type="ARBA" id="ARBA00022837"/>
    </source>
</evidence>
<organism evidence="10 11">
    <name type="scientific">Poecilia mexicana</name>
    <dbReference type="NCBI Taxonomy" id="48701"/>
    <lineage>
        <taxon>Eukaryota</taxon>
        <taxon>Metazoa</taxon>
        <taxon>Chordata</taxon>
        <taxon>Craniata</taxon>
        <taxon>Vertebrata</taxon>
        <taxon>Euteleostomi</taxon>
        <taxon>Actinopterygii</taxon>
        <taxon>Neopterygii</taxon>
        <taxon>Teleostei</taxon>
        <taxon>Neoteleostei</taxon>
        <taxon>Acanthomorphata</taxon>
        <taxon>Ovalentaria</taxon>
        <taxon>Atherinomorphae</taxon>
        <taxon>Cyprinodontiformes</taxon>
        <taxon>Poeciliidae</taxon>
        <taxon>Poeciliinae</taxon>
        <taxon>Poecilia</taxon>
    </lineage>
</organism>
<dbReference type="InterPro" id="IPR016187">
    <property type="entry name" value="CTDL_fold"/>
</dbReference>
<keyword evidence="5" id="KW-0430">Lectin</keyword>
<evidence type="ECO:0000256" key="3">
    <source>
        <dbReference type="ARBA" id="ARBA00011233"/>
    </source>
</evidence>
<comment type="subunit">
    <text evidence="3">Homotrimer.</text>
</comment>
<keyword evidence="6" id="KW-0106">Calcium</keyword>
<dbReference type="InterPro" id="IPR018378">
    <property type="entry name" value="C-type_lectin_CS"/>
</dbReference>
<dbReference type="InterPro" id="IPR008979">
    <property type="entry name" value="Galactose-bd-like_sf"/>
</dbReference>
<comment type="function">
    <text evidence="1">Acts as a defensive agent. Recognizes blood group fucosylated oligosaccharides including A, B, H and Lewis B-type antigens. Does not recognize Lewis A antigen and has low affinity for monovalent haptens.</text>
</comment>
<evidence type="ECO:0000256" key="4">
    <source>
        <dbReference type="ARBA" id="ARBA00022723"/>
    </source>
</evidence>
<keyword evidence="11" id="KW-1185">Reference proteome</keyword>
<dbReference type="Pfam" id="PF22633">
    <property type="entry name" value="F5_F8_type_C_2"/>
    <property type="match status" value="1"/>
</dbReference>
<dbReference type="KEGG" id="pmei:106924363"/>
<dbReference type="PANTHER" id="PTHR45713">
    <property type="entry name" value="FTP DOMAIN-CONTAINING PROTEIN"/>
    <property type="match status" value="1"/>
</dbReference>
<keyword evidence="7" id="KW-1015">Disulfide bond</keyword>
<dbReference type="Pfam" id="PF00059">
    <property type="entry name" value="Lectin_C"/>
    <property type="match status" value="1"/>
</dbReference>
<dbReference type="CDD" id="cd00037">
    <property type="entry name" value="CLECT"/>
    <property type="match status" value="1"/>
</dbReference>
<dbReference type="Gene3D" id="2.60.120.260">
    <property type="entry name" value="Galactose-binding domain-like"/>
    <property type="match status" value="1"/>
</dbReference>
<name>A0A3B3WH05_9TELE</name>
<evidence type="ECO:0000256" key="8">
    <source>
        <dbReference type="SAM" id="SignalP"/>
    </source>
</evidence>
<dbReference type="InterPro" id="IPR006585">
    <property type="entry name" value="FTP1"/>
</dbReference>
<feature type="chain" id="PRO_5017285555" description="C-type lectin domain-containing protein" evidence="8">
    <location>
        <begin position="24"/>
        <end position="319"/>
    </location>
</feature>
<dbReference type="InterPro" id="IPR016186">
    <property type="entry name" value="C-type_lectin-like/link_sf"/>
</dbReference>
<dbReference type="Gene3D" id="3.10.100.10">
    <property type="entry name" value="Mannose-Binding Protein A, subunit A"/>
    <property type="match status" value="1"/>
</dbReference>
<dbReference type="GO" id="GO:0046872">
    <property type="term" value="F:metal ion binding"/>
    <property type="evidence" value="ECO:0007669"/>
    <property type="project" value="UniProtKB-KW"/>
</dbReference>
<evidence type="ECO:0000259" key="9">
    <source>
        <dbReference type="PROSITE" id="PS50041"/>
    </source>
</evidence>
<dbReference type="Ensembl" id="ENSPMET00000013286.1">
    <property type="protein sequence ID" value="ENSPMEP00000001987.1"/>
    <property type="gene ID" value="ENSPMEG00000002964.1"/>
</dbReference>
<dbReference type="SMART" id="SM00034">
    <property type="entry name" value="CLECT"/>
    <property type="match status" value="1"/>
</dbReference>
<accession>A0A3B3WH05</accession>
<dbReference type="SUPFAM" id="SSF56436">
    <property type="entry name" value="C-type lectin-like"/>
    <property type="match status" value="1"/>
</dbReference>
<dbReference type="GO" id="GO:0042806">
    <property type="term" value="F:fucose binding"/>
    <property type="evidence" value="ECO:0007669"/>
    <property type="project" value="UniProtKB-ARBA"/>
</dbReference>
<dbReference type="GO" id="GO:0010185">
    <property type="term" value="P:regulation of cellular defense response"/>
    <property type="evidence" value="ECO:0007669"/>
    <property type="project" value="UniProtKB-ARBA"/>
</dbReference>
<protein>
    <recommendedName>
        <fullName evidence="9">C-type lectin domain-containing protein</fullName>
    </recommendedName>
</protein>
<evidence type="ECO:0000256" key="7">
    <source>
        <dbReference type="ARBA" id="ARBA00023157"/>
    </source>
</evidence>
<feature type="signal peptide" evidence="8">
    <location>
        <begin position="1"/>
        <end position="23"/>
    </location>
</feature>
<dbReference type="InterPro" id="IPR001304">
    <property type="entry name" value="C-type_lectin-like"/>
</dbReference>
<dbReference type="STRING" id="48701.ENSPMEP00000001987"/>
<comment type="similarity">
    <text evidence="2">Belongs to the fucolectin family.</text>
</comment>
<dbReference type="GO" id="GO:0001868">
    <property type="term" value="P:regulation of complement activation, lectin pathway"/>
    <property type="evidence" value="ECO:0007669"/>
    <property type="project" value="UniProtKB-ARBA"/>
</dbReference>
<evidence type="ECO:0000313" key="11">
    <source>
        <dbReference type="Proteomes" id="UP000261480"/>
    </source>
</evidence>
<dbReference type="PANTHER" id="PTHR45713:SF6">
    <property type="entry name" value="F5_8 TYPE C DOMAIN-CONTAINING PROTEIN"/>
    <property type="match status" value="1"/>
</dbReference>
<sequence>MAAARKAAYCVSFLMWILADFTAESLENVALEGIASQSSTAYLGVASRAVDGNRDPEYSHESCTHTVGGPNPWWSLLLPVVYRVTTVGITNRNVASERINNAEILIGNSLENNGNNNPRCAVISSIPSGGTKTFNCTGMTGRMLTIKISTSFGILTMCELEVYGELAAPSPSFSAVVMGRRVAVVQKKLCWSDALLYCREHYWDLLSVRNEQEQRGLEEVLRNTTFLTNDPSVSSRHVWLGLRRRLMGSSWFWMSGASMSYIYWKEQHIWQVTSPCGGVDADDSFYWSNFPCGDHLYFVCLKEFEENGSRVEFYSFTRQ</sequence>
<dbReference type="RefSeq" id="XP_014853533.1">
    <property type="nucleotide sequence ID" value="XM_014998047.1"/>
</dbReference>
<keyword evidence="4" id="KW-0479">Metal-binding</keyword>
<dbReference type="AlphaFoldDB" id="A0A3B3WH05"/>
<dbReference type="PROSITE" id="PS00615">
    <property type="entry name" value="C_TYPE_LECTIN_1"/>
    <property type="match status" value="1"/>
</dbReference>
<evidence type="ECO:0000313" key="10">
    <source>
        <dbReference type="Ensembl" id="ENSPMEP00000001987.1"/>
    </source>
</evidence>
<evidence type="ECO:0000256" key="1">
    <source>
        <dbReference type="ARBA" id="ARBA00002219"/>
    </source>
</evidence>
<dbReference type="Proteomes" id="UP000261480">
    <property type="component" value="Unplaced"/>
</dbReference>
<dbReference type="SUPFAM" id="SSF49785">
    <property type="entry name" value="Galactose-binding domain-like"/>
    <property type="match status" value="1"/>
</dbReference>
<dbReference type="SMART" id="SM00607">
    <property type="entry name" value="FTP"/>
    <property type="match status" value="1"/>
</dbReference>
<dbReference type="PROSITE" id="PS50041">
    <property type="entry name" value="C_TYPE_LECTIN_2"/>
    <property type="match status" value="1"/>
</dbReference>
<evidence type="ECO:0000256" key="5">
    <source>
        <dbReference type="ARBA" id="ARBA00022734"/>
    </source>
</evidence>
<keyword evidence="8" id="KW-0732">Signal</keyword>
<feature type="domain" description="C-type lectin" evidence="9">
    <location>
        <begin position="191"/>
        <end position="301"/>
    </location>
</feature>
<reference evidence="10" key="2">
    <citation type="submission" date="2025-09" db="UniProtKB">
        <authorList>
            <consortium name="Ensembl"/>
        </authorList>
    </citation>
    <scope>IDENTIFICATION</scope>
</reference>
<reference evidence="10" key="1">
    <citation type="submission" date="2025-08" db="UniProtKB">
        <authorList>
            <consortium name="Ensembl"/>
        </authorList>
    </citation>
    <scope>IDENTIFICATION</scope>
</reference>
<proteinExistence type="inferred from homology"/>
<dbReference type="InterPro" id="IPR051941">
    <property type="entry name" value="BG_Antigen-Binding_Lectin"/>
</dbReference>
<dbReference type="OrthoDB" id="8414686at2759"/>
<evidence type="ECO:0000256" key="2">
    <source>
        <dbReference type="ARBA" id="ARBA00010147"/>
    </source>
</evidence>
<dbReference type="GeneID" id="106924363"/>